<dbReference type="AlphaFoldDB" id="A0A7C4LMT4"/>
<evidence type="ECO:0000313" key="1">
    <source>
        <dbReference type="EMBL" id="HGT41002.1"/>
    </source>
</evidence>
<protein>
    <submittedName>
        <fullName evidence="1">Uncharacterized protein</fullName>
    </submittedName>
</protein>
<dbReference type="EMBL" id="DSVQ01000019">
    <property type="protein sequence ID" value="HGT41002.1"/>
    <property type="molecule type" value="Genomic_DNA"/>
</dbReference>
<sequence length="392" mass="43834">MTALSLCFLIVCAADPSAPSAGRVTAATPYFEAAIRAQDAALFVGQAVPNPSPPMNPASAGAAIPTLETPIPVATPEVYNPFQPMSLMYQPMGAPVLNDPFQPGADPVLTSPDLMGPMAPIYAGVNGPQPFRFGFIPRVDIGYVPESDVEGYDAGVEMFDLDTELRYNSPFAYGWVFSSAGQFNYRSWSFDGSAFPADRLNLYRFAWDGQLITPEVAGWQWQFTFNPSLNTDFEQQLTSDAWNFDAHIMAYYRVDPMVQVVLGVGYWDRLDDIVIPYAGVIILPDDRWELRLLFPKARISYFLGNCGGGSHWLYLSGEYRVESYQFELPTVPSRNQLQYEDWRLALGVRSDHGWFDKYIEVAWVLGRNFEFRTGIPKVDVDDSVLVRAGIRF</sequence>
<name>A0A7C4LMT4_9PLAN</name>
<organism evidence="1">
    <name type="scientific">Schlesneria paludicola</name>
    <dbReference type="NCBI Taxonomy" id="360056"/>
    <lineage>
        <taxon>Bacteria</taxon>
        <taxon>Pseudomonadati</taxon>
        <taxon>Planctomycetota</taxon>
        <taxon>Planctomycetia</taxon>
        <taxon>Planctomycetales</taxon>
        <taxon>Planctomycetaceae</taxon>
        <taxon>Schlesneria</taxon>
    </lineage>
</organism>
<accession>A0A7C4LMT4</accession>
<reference evidence="1" key="1">
    <citation type="journal article" date="2020" name="mSystems">
        <title>Genome- and Community-Level Interaction Insights into Carbon Utilization and Element Cycling Functions of Hydrothermarchaeota in Hydrothermal Sediment.</title>
        <authorList>
            <person name="Zhou Z."/>
            <person name="Liu Y."/>
            <person name="Xu W."/>
            <person name="Pan J."/>
            <person name="Luo Z.H."/>
            <person name="Li M."/>
        </authorList>
    </citation>
    <scope>NUCLEOTIDE SEQUENCE [LARGE SCALE GENOMIC DNA]</scope>
    <source>
        <strain evidence="1">SpSt-508</strain>
    </source>
</reference>
<comment type="caution">
    <text evidence="1">The sequence shown here is derived from an EMBL/GenBank/DDBJ whole genome shotgun (WGS) entry which is preliminary data.</text>
</comment>
<proteinExistence type="predicted"/>
<gene>
    <name evidence="1" type="ORF">ENS64_17290</name>
</gene>